<evidence type="ECO:0000313" key="1">
    <source>
        <dbReference type="EMBL" id="KAJ1198832.1"/>
    </source>
</evidence>
<dbReference type="EMBL" id="JANPWB010000003">
    <property type="protein sequence ID" value="KAJ1198832.1"/>
    <property type="molecule type" value="Genomic_DNA"/>
</dbReference>
<sequence length="126" mass="14365">MKLRLTEIDGKNDALSYRMERMPELVDNNTECVEVVERRVLEAKGEQATVAGTQKQLERALVTLQEKAEDLEACSWVNNLHIVGLAESTNVENMKSFVEQLLIELLGQETFSDLFMMKWAHRSLAP</sequence>
<organism evidence="1 2">
    <name type="scientific">Pleurodeles waltl</name>
    <name type="common">Iberian ribbed newt</name>
    <dbReference type="NCBI Taxonomy" id="8319"/>
    <lineage>
        <taxon>Eukaryota</taxon>
        <taxon>Metazoa</taxon>
        <taxon>Chordata</taxon>
        <taxon>Craniata</taxon>
        <taxon>Vertebrata</taxon>
        <taxon>Euteleostomi</taxon>
        <taxon>Amphibia</taxon>
        <taxon>Batrachia</taxon>
        <taxon>Caudata</taxon>
        <taxon>Salamandroidea</taxon>
        <taxon>Salamandridae</taxon>
        <taxon>Pleurodelinae</taxon>
        <taxon>Pleurodeles</taxon>
    </lineage>
</organism>
<name>A0AAV7VBV8_PLEWA</name>
<comment type="caution">
    <text evidence="1">The sequence shown here is derived from an EMBL/GenBank/DDBJ whole genome shotgun (WGS) entry which is preliminary data.</text>
</comment>
<proteinExistence type="predicted"/>
<dbReference type="Proteomes" id="UP001066276">
    <property type="component" value="Chromosome 2_1"/>
</dbReference>
<evidence type="ECO:0000313" key="2">
    <source>
        <dbReference type="Proteomes" id="UP001066276"/>
    </source>
</evidence>
<reference evidence="1" key="1">
    <citation type="journal article" date="2022" name="bioRxiv">
        <title>Sequencing and chromosome-scale assembly of the giantPleurodeles waltlgenome.</title>
        <authorList>
            <person name="Brown T."/>
            <person name="Elewa A."/>
            <person name="Iarovenko S."/>
            <person name="Subramanian E."/>
            <person name="Araus A.J."/>
            <person name="Petzold A."/>
            <person name="Susuki M."/>
            <person name="Suzuki K.-i.T."/>
            <person name="Hayashi T."/>
            <person name="Toyoda A."/>
            <person name="Oliveira C."/>
            <person name="Osipova E."/>
            <person name="Leigh N.D."/>
            <person name="Simon A."/>
            <person name="Yun M.H."/>
        </authorList>
    </citation>
    <scope>NUCLEOTIDE SEQUENCE</scope>
    <source>
        <strain evidence="1">20211129_DDA</strain>
        <tissue evidence="1">Liver</tissue>
    </source>
</reference>
<dbReference type="AlphaFoldDB" id="A0AAV7VBV8"/>
<dbReference type="Gene3D" id="3.30.70.1820">
    <property type="entry name" value="L1 transposable element, RRM domain"/>
    <property type="match status" value="1"/>
</dbReference>
<accession>A0AAV7VBV8</accession>
<keyword evidence="2" id="KW-1185">Reference proteome</keyword>
<gene>
    <name evidence="1" type="ORF">NDU88_002671</name>
</gene>
<protein>
    <submittedName>
        <fullName evidence="1">Uncharacterized protein</fullName>
    </submittedName>
</protein>